<protein>
    <submittedName>
        <fullName evidence="2">Uncharacterized protein</fullName>
    </submittedName>
</protein>
<keyword evidence="1" id="KW-0472">Membrane</keyword>
<keyword evidence="1" id="KW-1133">Transmembrane helix</keyword>
<gene>
    <name evidence="2" type="ORF">CUZ56_00311</name>
</gene>
<accession>A0A433SGE5</accession>
<evidence type="ECO:0000313" key="3">
    <source>
        <dbReference type="Proteomes" id="UP000286947"/>
    </source>
</evidence>
<proteinExistence type="predicted"/>
<dbReference type="EMBL" id="PQSP01000001">
    <property type="protein sequence ID" value="RUS67831.1"/>
    <property type="molecule type" value="Genomic_DNA"/>
</dbReference>
<dbReference type="AlphaFoldDB" id="A0A433SGE5"/>
<dbReference type="Proteomes" id="UP000286947">
    <property type="component" value="Unassembled WGS sequence"/>
</dbReference>
<reference evidence="2 3" key="1">
    <citation type="submission" date="2018-01" db="EMBL/GenBank/DDBJ databases">
        <title>Saezia sanguinis gen. nov., sp. nov., in the order Burkholderiales isolated from human blood.</title>
        <authorList>
            <person name="Medina-Pascual M.J."/>
            <person name="Valdezate S."/>
            <person name="Monzon S."/>
            <person name="Cuesta I."/>
            <person name="Carrasco G."/>
            <person name="Villalon P."/>
            <person name="Saez-Nieto J.A."/>
        </authorList>
    </citation>
    <scope>NUCLEOTIDE SEQUENCE [LARGE SCALE GENOMIC DNA]</scope>
    <source>
        <strain evidence="2 3">CNM695-12</strain>
    </source>
</reference>
<comment type="caution">
    <text evidence="2">The sequence shown here is derived from an EMBL/GenBank/DDBJ whole genome shotgun (WGS) entry which is preliminary data.</text>
</comment>
<keyword evidence="3" id="KW-1185">Reference proteome</keyword>
<name>A0A433SGE5_9BURK</name>
<evidence type="ECO:0000256" key="1">
    <source>
        <dbReference type="SAM" id="Phobius"/>
    </source>
</evidence>
<feature type="transmembrane region" description="Helical" evidence="1">
    <location>
        <begin position="57"/>
        <end position="77"/>
    </location>
</feature>
<sequence>MSDNTDVMQLFVVMTTSIFGPSVAMVIGPYLLIMFAAATGAAWSLGRRTTESKSSSVFYFVRVVFTAILLTTVIAKLTVGFMPELEVDFLIAPVALIIGLIGDDWYQVIDWMLSAGKKIANRIFNKKMGE</sequence>
<feature type="transmembrane region" description="Helical" evidence="1">
    <location>
        <begin position="89"/>
        <end position="109"/>
    </location>
</feature>
<keyword evidence="1" id="KW-0812">Transmembrane</keyword>
<organism evidence="2 3">
    <name type="scientific">Saezia sanguinis</name>
    <dbReference type="NCBI Taxonomy" id="1965230"/>
    <lineage>
        <taxon>Bacteria</taxon>
        <taxon>Pseudomonadati</taxon>
        <taxon>Pseudomonadota</taxon>
        <taxon>Betaproteobacteria</taxon>
        <taxon>Burkholderiales</taxon>
        <taxon>Saeziaceae</taxon>
        <taxon>Saezia</taxon>
    </lineage>
</organism>
<evidence type="ECO:0000313" key="2">
    <source>
        <dbReference type="EMBL" id="RUS67831.1"/>
    </source>
</evidence>
<feature type="transmembrane region" description="Helical" evidence="1">
    <location>
        <begin position="18"/>
        <end position="45"/>
    </location>
</feature>